<keyword evidence="5" id="KW-1185">Reference proteome</keyword>
<evidence type="ECO:0000313" key="5">
    <source>
        <dbReference type="Proteomes" id="UP001159641"/>
    </source>
</evidence>
<dbReference type="AlphaFoldDB" id="A0AB34GR23"/>
<reference evidence="2 5" key="1">
    <citation type="submission" date="2022-11" db="EMBL/GenBank/DDBJ databases">
        <title>Whole genome sequence of Eschrichtius robustus ER-17-0199.</title>
        <authorList>
            <person name="Bruniche-Olsen A."/>
            <person name="Black A.N."/>
            <person name="Fields C.J."/>
            <person name="Walden K."/>
            <person name="Dewoody J.A."/>
        </authorList>
    </citation>
    <scope>NUCLEOTIDE SEQUENCE [LARGE SCALE GENOMIC DNA]</scope>
    <source>
        <strain evidence="2">ER-17-0199</strain>
        <tissue evidence="2">Blubber</tissue>
    </source>
</reference>
<proteinExistence type="predicted"/>
<dbReference type="Proteomes" id="UP001159641">
    <property type="component" value="Unassembled WGS sequence"/>
</dbReference>
<comment type="caution">
    <text evidence="2">The sequence shown here is derived from an EMBL/GenBank/DDBJ whole genome shotgun (WGS) entry which is preliminary data.</text>
</comment>
<evidence type="ECO:0000313" key="2">
    <source>
        <dbReference type="EMBL" id="KAJ8781447.1"/>
    </source>
</evidence>
<accession>A0AB34GR23</accession>
<dbReference type="EMBL" id="JAIQCJ010002032">
    <property type="protein sequence ID" value="KAJ8784864.1"/>
    <property type="molecule type" value="Genomic_DNA"/>
</dbReference>
<feature type="compositionally biased region" description="Low complexity" evidence="1">
    <location>
        <begin position="111"/>
        <end position="124"/>
    </location>
</feature>
<name>A0AB34GR23_ESCRO</name>
<gene>
    <name evidence="4" type="ORF">J1605_007685</name>
    <name evidence="3" type="ORF">J1605_007891</name>
    <name evidence="2" type="ORF">J1605_011431</name>
</gene>
<feature type="region of interest" description="Disordered" evidence="1">
    <location>
        <begin position="72"/>
        <end position="133"/>
    </location>
</feature>
<evidence type="ECO:0000313" key="4">
    <source>
        <dbReference type="EMBL" id="KAJ8785129.1"/>
    </source>
</evidence>
<evidence type="ECO:0000313" key="3">
    <source>
        <dbReference type="EMBL" id="KAJ8784864.1"/>
    </source>
</evidence>
<evidence type="ECO:0000256" key="1">
    <source>
        <dbReference type="SAM" id="MobiDB-lite"/>
    </source>
</evidence>
<dbReference type="EMBL" id="JAIQCJ010002147">
    <property type="protein sequence ID" value="KAJ8781447.1"/>
    <property type="molecule type" value="Genomic_DNA"/>
</dbReference>
<organism evidence="2 5">
    <name type="scientific">Eschrichtius robustus</name>
    <name type="common">California gray whale</name>
    <name type="synonym">Eschrichtius gibbosus</name>
    <dbReference type="NCBI Taxonomy" id="9764"/>
    <lineage>
        <taxon>Eukaryota</taxon>
        <taxon>Metazoa</taxon>
        <taxon>Chordata</taxon>
        <taxon>Craniata</taxon>
        <taxon>Vertebrata</taxon>
        <taxon>Euteleostomi</taxon>
        <taxon>Mammalia</taxon>
        <taxon>Eutheria</taxon>
        <taxon>Laurasiatheria</taxon>
        <taxon>Artiodactyla</taxon>
        <taxon>Whippomorpha</taxon>
        <taxon>Cetacea</taxon>
        <taxon>Mysticeti</taxon>
        <taxon>Eschrichtiidae</taxon>
        <taxon>Eschrichtius</taxon>
    </lineage>
</organism>
<feature type="compositionally biased region" description="Low complexity" evidence="1">
    <location>
        <begin position="16"/>
        <end position="30"/>
    </location>
</feature>
<feature type="region of interest" description="Disordered" evidence="1">
    <location>
        <begin position="1"/>
        <end position="56"/>
    </location>
</feature>
<sequence>MGVPERAARIRGQLESASAAAVGDSSSQQAPLLRPRRVAALPAGTRSAVRDPQGRMRVEQAWLPREEARVAMHVGGATETDPPARGPAAAPRRNQETEAFPLSGPDTATLAPQPAAGSQQPAAADRLRSAAVE</sequence>
<protein>
    <submittedName>
        <fullName evidence="2">Uncharacterized protein</fullName>
    </submittedName>
</protein>
<dbReference type="EMBL" id="JAIQCJ010002027">
    <property type="protein sequence ID" value="KAJ8785129.1"/>
    <property type="molecule type" value="Genomic_DNA"/>
</dbReference>